<keyword evidence="3 7" id="KW-1134">Transmembrane beta strand</keyword>
<evidence type="ECO:0000256" key="4">
    <source>
        <dbReference type="ARBA" id="ARBA00022692"/>
    </source>
</evidence>
<evidence type="ECO:0000259" key="8">
    <source>
        <dbReference type="Pfam" id="PF07715"/>
    </source>
</evidence>
<comment type="subcellular location">
    <subcellularLocation>
        <location evidence="1 7">Cell outer membrane</location>
        <topology evidence="1 7">Multi-pass membrane protein</topology>
    </subcellularLocation>
</comment>
<reference evidence="9 10" key="1">
    <citation type="submission" date="2016-05" db="EMBL/GenBank/DDBJ databases">
        <title>Niabella ginsenosidivorans BS26 whole genome sequencing.</title>
        <authorList>
            <person name="Im W.T."/>
            <person name="Siddiqi M.Z."/>
        </authorList>
    </citation>
    <scope>NUCLEOTIDE SEQUENCE [LARGE SCALE GENOMIC DNA]</scope>
    <source>
        <strain evidence="9 10">BS26</strain>
    </source>
</reference>
<protein>
    <recommendedName>
        <fullName evidence="8">TonB-dependent receptor plug domain-containing protein</fullName>
    </recommendedName>
</protein>
<dbReference type="GO" id="GO:0009279">
    <property type="term" value="C:cell outer membrane"/>
    <property type="evidence" value="ECO:0007669"/>
    <property type="project" value="UniProtKB-SubCell"/>
</dbReference>
<organism evidence="9 10">
    <name type="scientific">Niabella ginsenosidivorans</name>
    <dbReference type="NCBI Taxonomy" id="1176587"/>
    <lineage>
        <taxon>Bacteria</taxon>
        <taxon>Pseudomonadati</taxon>
        <taxon>Bacteroidota</taxon>
        <taxon>Chitinophagia</taxon>
        <taxon>Chitinophagales</taxon>
        <taxon>Chitinophagaceae</taxon>
        <taxon>Niabella</taxon>
    </lineage>
</organism>
<proteinExistence type="inferred from homology"/>
<dbReference type="InterPro" id="IPR023997">
    <property type="entry name" value="TonB-dep_OMP_SusC/RagA_CS"/>
</dbReference>
<dbReference type="Gene3D" id="2.170.130.10">
    <property type="entry name" value="TonB-dependent receptor, plug domain"/>
    <property type="match status" value="1"/>
</dbReference>
<keyword evidence="2 7" id="KW-0813">Transport</keyword>
<keyword evidence="4 7" id="KW-0812">Transmembrane</keyword>
<evidence type="ECO:0000313" key="9">
    <source>
        <dbReference type="EMBL" id="ANH83994.1"/>
    </source>
</evidence>
<feature type="domain" description="TonB-dependent receptor plug" evidence="8">
    <location>
        <begin position="122"/>
        <end position="229"/>
    </location>
</feature>
<evidence type="ECO:0000256" key="2">
    <source>
        <dbReference type="ARBA" id="ARBA00022448"/>
    </source>
</evidence>
<sequence length="1025" mass="114163">MQQLLDQTGYSYKMMPDNLIVIIGTNPGTASISVKGHITDDLGAAIAGVNIVEKGTTNGTVSDNSGNFTIRVKDEEAVLVFSSVGYVTREVAVKGLASDIVLERSDKKMDEVVVVGYGTQKKVNLTGAVSTIAGPELVKRPAANTALLLQGKVPGLQVVQNSAQPGMENASIQIHGVGTFSEAGNNPLVLIDGIQGSLTNINPNMIENISVLKDAASAAIYGVQAANGVILITTKAGSKGRLNVDYSYNWGIQKPLGVPKLIWNSVEFMELSNEGINRTGQNTSKLYSQEQIDAYRNGNGSPQYPNTDWTKLMFKNAPMQQHFLSVNGGEGKTTYNFGLGYLNQDGILIKTGYKKYNALFNFRTQMSRVVTFGSNLSFMQGDRMDPYSNSENLILSIYAQHPLWSPYLPDGSGHVTSKAYDFETTNQNAYAVMQTSKDYNKAYGISAISYVDVNIAKGLKAQVKGGVTYNTDKQTRQNIPLPTYLFQPDANGVYNPQQNYLGTYITLTKTQEEDVHYTFYSTLNYDRVFNGVHHLTLLGGYSQENFRYEQLAGFRRDFPSDKLLSLNAGGTDAQTTNGYDYEWALQSFFGRVNYAYDNRYLLELSIRDDGSSRFRTGRRWGLFPSVSAGWRISQEQFMKGISWISDLKLRGSWGRLGNQNIGNYPYQNLLDYGTYVYDKVTTGVVSRALADADISWETTTAAGIGLDFSLFNNRLSGTYDYFIKNTSDILRAAQVPAFVGMTAPTINSGSMQNKGSEFSLTYRQKFGEVELSVGGNYYTYKNKVTKLGAEEIQNNKLRREGLPWNSWYMWQWIGVFQNQEQIDASPKQQYTPKPGDLIYADVSGPDGTPDGKVDAYDRVVIPGQYPEFNYGFNIGLAYKGFDLTVFFQGVEGIKVYTDQWGYGAFRQWSPPPTFWRDRWTPEHPTNQLPGMYVDQYLPVTAASSFWLQDASYLRLKNVALGYNFNTGLLKKIKVQNLRVYFSGDNVLTFSRFIGDPERVITDNTSGRFAIYPQASVYTFGIKATF</sequence>
<dbReference type="PROSITE" id="PS52016">
    <property type="entry name" value="TONB_DEPENDENT_REC_3"/>
    <property type="match status" value="1"/>
</dbReference>
<dbReference type="EMBL" id="CP015772">
    <property type="protein sequence ID" value="ANH83994.1"/>
    <property type="molecule type" value="Genomic_DNA"/>
</dbReference>
<keyword evidence="6 7" id="KW-0998">Cell outer membrane</keyword>
<evidence type="ECO:0000313" key="10">
    <source>
        <dbReference type="Proteomes" id="UP000077667"/>
    </source>
</evidence>
<evidence type="ECO:0000256" key="7">
    <source>
        <dbReference type="PROSITE-ProRule" id="PRU01360"/>
    </source>
</evidence>
<dbReference type="Gene3D" id="2.40.170.20">
    <property type="entry name" value="TonB-dependent receptor, beta-barrel domain"/>
    <property type="match status" value="1"/>
</dbReference>
<evidence type="ECO:0000256" key="1">
    <source>
        <dbReference type="ARBA" id="ARBA00004571"/>
    </source>
</evidence>
<dbReference type="InterPro" id="IPR023996">
    <property type="entry name" value="TonB-dep_OMP_SusC/RagA"/>
</dbReference>
<dbReference type="InterPro" id="IPR036942">
    <property type="entry name" value="Beta-barrel_TonB_sf"/>
</dbReference>
<evidence type="ECO:0000256" key="5">
    <source>
        <dbReference type="ARBA" id="ARBA00023136"/>
    </source>
</evidence>
<evidence type="ECO:0000256" key="3">
    <source>
        <dbReference type="ARBA" id="ARBA00022452"/>
    </source>
</evidence>
<dbReference type="InterPro" id="IPR008969">
    <property type="entry name" value="CarboxyPept-like_regulatory"/>
</dbReference>
<dbReference type="KEGG" id="nia:A8C56_15720"/>
<dbReference type="NCBIfam" id="TIGR04056">
    <property type="entry name" value="OMP_RagA_SusC"/>
    <property type="match status" value="1"/>
</dbReference>
<dbReference type="InterPro" id="IPR039426">
    <property type="entry name" value="TonB-dep_rcpt-like"/>
</dbReference>
<dbReference type="STRING" id="1176587.A8C56_15720"/>
<name>A0A1A9IBQ1_9BACT</name>
<keyword evidence="10" id="KW-1185">Reference proteome</keyword>
<evidence type="ECO:0000256" key="6">
    <source>
        <dbReference type="ARBA" id="ARBA00023237"/>
    </source>
</evidence>
<gene>
    <name evidence="9" type="ORF">A8C56_15720</name>
</gene>
<dbReference type="Pfam" id="PF13715">
    <property type="entry name" value="CarbopepD_reg_2"/>
    <property type="match status" value="1"/>
</dbReference>
<dbReference type="AlphaFoldDB" id="A0A1A9IBQ1"/>
<comment type="similarity">
    <text evidence="7">Belongs to the TonB-dependent receptor family.</text>
</comment>
<dbReference type="Gene3D" id="2.60.40.1120">
    <property type="entry name" value="Carboxypeptidase-like, regulatory domain"/>
    <property type="match status" value="1"/>
</dbReference>
<accession>A0A1A9IBQ1</accession>
<keyword evidence="5 7" id="KW-0472">Membrane</keyword>
<dbReference type="SUPFAM" id="SSF49464">
    <property type="entry name" value="Carboxypeptidase regulatory domain-like"/>
    <property type="match status" value="1"/>
</dbReference>
<dbReference type="NCBIfam" id="TIGR04057">
    <property type="entry name" value="SusC_RagA_signa"/>
    <property type="match status" value="1"/>
</dbReference>
<dbReference type="Pfam" id="PF07715">
    <property type="entry name" value="Plug"/>
    <property type="match status" value="1"/>
</dbReference>
<dbReference type="InterPro" id="IPR037066">
    <property type="entry name" value="Plug_dom_sf"/>
</dbReference>
<dbReference type="FunFam" id="2.170.130.10:FF:000003">
    <property type="entry name" value="SusC/RagA family TonB-linked outer membrane protein"/>
    <property type="match status" value="1"/>
</dbReference>
<dbReference type="SUPFAM" id="SSF56935">
    <property type="entry name" value="Porins"/>
    <property type="match status" value="1"/>
</dbReference>
<dbReference type="Proteomes" id="UP000077667">
    <property type="component" value="Chromosome"/>
</dbReference>
<dbReference type="InterPro" id="IPR012910">
    <property type="entry name" value="Plug_dom"/>
</dbReference>